<dbReference type="EMBL" id="KY000025">
    <property type="protein sequence ID" value="ASK40724.1"/>
    <property type="molecule type" value="Genomic_DNA"/>
</dbReference>
<geneLocation type="plasmid" evidence="2">
    <name>pTi_AR125</name>
</geneLocation>
<dbReference type="InterPro" id="IPR029030">
    <property type="entry name" value="Caspase-like_dom_sf"/>
</dbReference>
<organism evidence="2">
    <name type="scientific">Agrobacterium genomosp. 6</name>
    <dbReference type="NCBI Taxonomy" id="1183411"/>
    <lineage>
        <taxon>Bacteria</taxon>
        <taxon>Pseudomonadati</taxon>
        <taxon>Pseudomonadota</taxon>
        <taxon>Alphaproteobacteria</taxon>
        <taxon>Hyphomicrobiales</taxon>
        <taxon>Rhizobiaceae</taxon>
        <taxon>Rhizobium/Agrobacterium group</taxon>
        <taxon>Agrobacterium</taxon>
        <taxon>Agrobacterium tumefaciens complex</taxon>
    </lineage>
</organism>
<evidence type="ECO:0000313" key="2">
    <source>
        <dbReference type="EMBL" id="ASK40724.1"/>
    </source>
</evidence>
<dbReference type="EMBL" id="KY000029">
    <property type="protein sequence ID" value="ASK41487.1"/>
    <property type="molecule type" value="Genomic_DNA"/>
</dbReference>
<name>A0A2Z2PBG7_9HYPH</name>
<dbReference type="Pfam" id="PF00656">
    <property type="entry name" value="Peptidase_C14"/>
    <property type="match status" value="1"/>
</dbReference>
<dbReference type="GO" id="GO:0004197">
    <property type="term" value="F:cysteine-type endopeptidase activity"/>
    <property type="evidence" value="ECO:0007669"/>
    <property type="project" value="InterPro"/>
</dbReference>
<evidence type="ECO:0000259" key="1">
    <source>
        <dbReference type="Pfam" id="PF00656"/>
    </source>
</evidence>
<accession>A0A2Z2PBG7</accession>
<protein>
    <recommendedName>
        <fullName evidence="1">Peptidase C14 caspase domain-containing protein</fullName>
    </recommendedName>
</protein>
<evidence type="ECO:0000313" key="3">
    <source>
        <dbReference type="EMBL" id="ASK41487.1"/>
    </source>
</evidence>
<feature type="domain" description="Peptidase C14 caspase" evidence="1">
    <location>
        <begin position="3"/>
        <end position="187"/>
    </location>
</feature>
<dbReference type="AlphaFoldDB" id="A0A2Z2PBG7"/>
<dbReference type="GO" id="GO:0006508">
    <property type="term" value="P:proteolysis"/>
    <property type="evidence" value="ECO:0007669"/>
    <property type="project" value="InterPro"/>
</dbReference>
<sequence>MDRRALIVGIDQYDSFPPLSGCVADADAMLPVLARHEDGSKNYDCRIFTSVGVDRITRPFLRARWKELFGSFTGDAVFYFAGHGGPSGSGGFLVTQDGEDDDLGLPMNEIVQLANDSPTRSVLIILDCCFSGAAGNSASLQTPGLYQATLREGVTILAASRPTELAGEIDGHGVFTDLVLGALRGGAADVRGHVSAAGIYGYVESAFGSWAQRPLYKSHAARLDPVRLCLPKATDMLLRQLPHFFSSADADYRLDMSYEETNGAAIAANVETFKKFKTLQLAGLLMPRSGSDLYWTAERSGSVVLTALGQFYWRLVDEGLI</sequence>
<keyword evidence="2" id="KW-0614">Plasmid</keyword>
<dbReference type="Gene3D" id="3.40.50.1460">
    <property type="match status" value="1"/>
</dbReference>
<reference evidence="2" key="1">
    <citation type="submission" date="2016-10" db="EMBL/GenBank/DDBJ databases">
        <title>Agrobacterium Ti plasmids: Classification based on T-DNA and Vir regions organization.</title>
        <authorList>
            <person name="Nabi N."/>
            <person name="Vial L."/>
            <person name="Ben Hafsa A."/>
            <person name="Chapulliot D."/>
            <person name="Berard A."/>
            <person name="Chauveau A."/>
            <person name="Le Paslier M.-C."/>
            <person name="Harzallah Skhiri F."/>
            <person name="Brunel D."/>
            <person name="Nesme X."/>
            <person name="Chaouachi M."/>
        </authorList>
    </citation>
    <scope>NUCLEOTIDE SEQUENCE</scope>
    <source>
        <strain evidence="2">AR125</strain>
        <strain evidence="3">CFBP5499</strain>
        <plasmid evidence="2">pTi_AR125</plasmid>
        <plasmid evidence="3">pTi_CFBP5499</plasmid>
    </source>
</reference>
<proteinExistence type="predicted"/>
<dbReference type="RefSeq" id="WP_080830749.1">
    <property type="nucleotide sequence ID" value="NZ_KY000025.1"/>
</dbReference>
<dbReference type="InterPro" id="IPR011600">
    <property type="entry name" value="Pept_C14_caspase"/>
</dbReference>
<dbReference type="SUPFAM" id="SSF52129">
    <property type="entry name" value="Caspase-like"/>
    <property type="match status" value="1"/>
</dbReference>
<geneLocation type="plasmid" evidence="3">
    <name>pTi_CFBP5499</name>
</geneLocation>